<proteinExistence type="predicted"/>
<accession>A0A699Q5M5</accession>
<comment type="caution">
    <text evidence="1">The sequence shown here is derived from an EMBL/GenBank/DDBJ whole genome shotgun (WGS) entry which is preliminary data.</text>
</comment>
<gene>
    <name evidence="1" type="ORF">Tci_827642</name>
</gene>
<reference evidence="1" key="1">
    <citation type="journal article" date="2019" name="Sci. Rep.">
        <title>Draft genome of Tanacetum cinerariifolium, the natural source of mosquito coil.</title>
        <authorList>
            <person name="Yamashiro T."/>
            <person name="Shiraishi A."/>
            <person name="Satake H."/>
            <person name="Nakayama K."/>
        </authorList>
    </citation>
    <scope>NUCLEOTIDE SEQUENCE</scope>
</reference>
<evidence type="ECO:0000313" key="1">
    <source>
        <dbReference type="EMBL" id="GFC55672.1"/>
    </source>
</evidence>
<organism evidence="1">
    <name type="scientific">Tanacetum cinerariifolium</name>
    <name type="common">Dalmatian daisy</name>
    <name type="synonym">Chrysanthemum cinerariifolium</name>
    <dbReference type="NCBI Taxonomy" id="118510"/>
    <lineage>
        <taxon>Eukaryota</taxon>
        <taxon>Viridiplantae</taxon>
        <taxon>Streptophyta</taxon>
        <taxon>Embryophyta</taxon>
        <taxon>Tracheophyta</taxon>
        <taxon>Spermatophyta</taxon>
        <taxon>Magnoliopsida</taxon>
        <taxon>eudicotyledons</taxon>
        <taxon>Gunneridae</taxon>
        <taxon>Pentapetalae</taxon>
        <taxon>asterids</taxon>
        <taxon>campanulids</taxon>
        <taxon>Asterales</taxon>
        <taxon>Asteraceae</taxon>
        <taxon>Asteroideae</taxon>
        <taxon>Anthemideae</taxon>
        <taxon>Anthemidinae</taxon>
        <taxon>Tanacetum</taxon>
    </lineage>
</organism>
<dbReference type="AlphaFoldDB" id="A0A699Q5M5"/>
<sequence>MRSWQNISILQVGIVLLSITMNFRVKKSSTSLNNTSQISPVHAIAPVLPTEEPEHSLSMGYEHLSTIPETESNEVIKSSVKNLFLIPSEYEVTFDDESGCDVPVKDESSPIFTTFSNPIFDDNDDFTFSDDELL</sequence>
<feature type="non-terminal residue" evidence="1">
    <location>
        <position position="134"/>
    </location>
</feature>
<dbReference type="EMBL" id="BKCJ010966191">
    <property type="protein sequence ID" value="GFC55672.1"/>
    <property type="molecule type" value="Genomic_DNA"/>
</dbReference>
<name>A0A699Q5M5_TANCI</name>
<protein>
    <submittedName>
        <fullName evidence="1">Uncharacterized protein</fullName>
    </submittedName>
</protein>